<evidence type="ECO:0000313" key="7">
    <source>
        <dbReference type="EMBL" id="GEL94273.1"/>
    </source>
</evidence>
<dbReference type="RefSeq" id="WP_146841885.1">
    <property type="nucleotide sequence ID" value="NZ_BJWG01000003.1"/>
</dbReference>
<keyword evidence="4 5" id="KW-0472">Membrane</keyword>
<dbReference type="GO" id="GO:0022857">
    <property type="term" value="F:transmembrane transporter activity"/>
    <property type="evidence" value="ECO:0007669"/>
    <property type="project" value="InterPro"/>
</dbReference>
<protein>
    <submittedName>
        <fullName evidence="7">MFS transporter</fullName>
    </submittedName>
</protein>
<feature type="transmembrane region" description="Helical" evidence="5">
    <location>
        <begin position="354"/>
        <end position="374"/>
    </location>
</feature>
<dbReference type="Pfam" id="PF07690">
    <property type="entry name" value="MFS_1"/>
    <property type="match status" value="1"/>
</dbReference>
<feature type="transmembrane region" description="Helical" evidence="5">
    <location>
        <begin position="166"/>
        <end position="188"/>
    </location>
</feature>
<dbReference type="AlphaFoldDB" id="A0A511J999"/>
<feature type="transmembrane region" description="Helical" evidence="5">
    <location>
        <begin position="258"/>
        <end position="277"/>
    </location>
</feature>
<dbReference type="PANTHER" id="PTHR23501">
    <property type="entry name" value="MAJOR FACILITATOR SUPERFAMILY"/>
    <property type="match status" value="1"/>
</dbReference>
<dbReference type="PANTHER" id="PTHR23501:SF154">
    <property type="entry name" value="MULTIDRUG-EFFLUX TRANSPORTER RV1634-RELATED"/>
    <property type="match status" value="1"/>
</dbReference>
<feature type="transmembrane region" description="Helical" evidence="5">
    <location>
        <begin position="318"/>
        <end position="342"/>
    </location>
</feature>
<evidence type="ECO:0000313" key="8">
    <source>
        <dbReference type="Proteomes" id="UP000321720"/>
    </source>
</evidence>
<feature type="transmembrane region" description="Helical" evidence="5">
    <location>
        <begin position="109"/>
        <end position="131"/>
    </location>
</feature>
<evidence type="ECO:0000256" key="5">
    <source>
        <dbReference type="SAM" id="Phobius"/>
    </source>
</evidence>
<dbReference type="Gene3D" id="1.20.1250.20">
    <property type="entry name" value="MFS general substrate transporter like domains"/>
    <property type="match status" value="2"/>
</dbReference>
<feature type="transmembrane region" description="Helical" evidence="5">
    <location>
        <begin position="380"/>
        <end position="399"/>
    </location>
</feature>
<feature type="transmembrane region" description="Helical" evidence="5">
    <location>
        <begin position="420"/>
        <end position="443"/>
    </location>
</feature>
<gene>
    <name evidence="7" type="ORF">CCO02nite_09310</name>
</gene>
<evidence type="ECO:0000259" key="6">
    <source>
        <dbReference type="PROSITE" id="PS50850"/>
    </source>
</evidence>
<feature type="transmembrane region" description="Helical" evidence="5">
    <location>
        <begin position="235"/>
        <end position="252"/>
    </location>
</feature>
<dbReference type="PRINTS" id="PR01036">
    <property type="entry name" value="TCRTETB"/>
</dbReference>
<evidence type="ECO:0000256" key="3">
    <source>
        <dbReference type="ARBA" id="ARBA00022989"/>
    </source>
</evidence>
<organism evidence="7 8">
    <name type="scientific">Cellulomonas composti</name>
    <dbReference type="NCBI Taxonomy" id="266130"/>
    <lineage>
        <taxon>Bacteria</taxon>
        <taxon>Bacillati</taxon>
        <taxon>Actinomycetota</taxon>
        <taxon>Actinomycetes</taxon>
        <taxon>Micrococcales</taxon>
        <taxon>Cellulomonadaceae</taxon>
        <taxon>Cellulomonas</taxon>
    </lineage>
</organism>
<name>A0A511J999_9CELL</name>
<dbReference type="Proteomes" id="UP000321720">
    <property type="component" value="Unassembled WGS sequence"/>
</dbReference>
<feature type="transmembrane region" description="Helical" evidence="5">
    <location>
        <begin position="289"/>
        <end position="312"/>
    </location>
</feature>
<feature type="transmembrane region" description="Helical" evidence="5">
    <location>
        <begin position="75"/>
        <end position="97"/>
    </location>
</feature>
<dbReference type="InterPro" id="IPR036259">
    <property type="entry name" value="MFS_trans_sf"/>
</dbReference>
<feature type="transmembrane region" description="Helical" evidence="5">
    <location>
        <begin position="44"/>
        <end position="69"/>
    </location>
</feature>
<feature type="transmembrane region" description="Helical" evidence="5">
    <location>
        <begin position="194"/>
        <end position="214"/>
    </location>
</feature>
<comment type="subcellular location">
    <subcellularLocation>
        <location evidence="1">Cell membrane</location>
        <topology evidence="1">Multi-pass membrane protein</topology>
    </subcellularLocation>
</comment>
<evidence type="ECO:0000256" key="1">
    <source>
        <dbReference type="ARBA" id="ARBA00004651"/>
    </source>
</evidence>
<evidence type="ECO:0000256" key="2">
    <source>
        <dbReference type="ARBA" id="ARBA00022692"/>
    </source>
</evidence>
<dbReference type="InterPro" id="IPR011701">
    <property type="entry name" value="MFS"/>
</dbReference>
<keyword evidence="8" id="KW-1185">Reference proteome</keyword>
<feature type="domain" description="Major facilitator superfamily (MFS) profile" evidence="6">
    <location>
        <begin position="43"/>
        <end position="478"/>
    </location>
</feature>
<comment type="caution">
    <text evidence="7">The sequence shown here is derived from an EMBL/GenBank/DDBJ whole genome shotgun (WGS) entry which is preliminary data.</text>
</comment>
<dbReference type="SUPFAM" id="SSF103473">
    <property type="entry name" value="MFS general substrate transporter"/>
    <property type="match status" value="1"/>
</dbReference>
<keyword evidence="3 5" id="KW-1133">Transmembrane helix</keyword>
<reference evidence="7 8" key="1">
    <citation type="submission" date="2019-07" db="EMBL/GenBank/DDBJ databases">
        <title>Whole genome shotgun sequence of Cellulomonas composti NBRC 100758.</title>
        <authorList>
            <person name="Hosoyama A."/>
            <person name="Uohara A."/>
            <person name="Ohji S."/>
            <person name="Ichikawa N."/>
        </authorList>
    </citation>
    <scope>NUCLEOTIDE SEQUENCE [LARGE SCALE GENOMIC DNA]</scope>
    <source>
        <strain evidence="7 8">NBRC 100758</strain>
    </source>
</reference>
<accession>A0A511J999</accession>
<dbReference type="GO" id="GO:0005886">
    <property type="term" value="C:plasma membrane"/>
    <property type="evidence" value="ECO:0007669"/>
    <property type="project" value="UniProtKB-SubCell"/>
</dbReference>
<feature type="transmembrane region" description="Helical" evidence="5">
    <location>
        <begin position="455"/>
        <end position="475"/>
    </location>
</feature>
<dbReference type="InterPro" id="IPR020846">
    <property type="entry name" value="MFS_dom"/>
</dbReference>
<sequence length="478" mass="47649">MTADPTGSPTNDRTNDRVSDEAAVGSVLGAAALRSAWRGLLPTTIALCGLVLLAAFESLAVTTVMPVVSRELDGAALYGLAFAAPLAAGVVGMVAAGTWADRVGPHQPLVVAVAVFAAGLTVAAAAPSMLLLSAGRLVQGLGGGAFVVVSYVVVARLYPADLHARVFAWFSAAWVIPSLVGPPVAGALAESVGWRWVFGSVAVIVVPVAVPVVLRVRGLGPPARTPVRGAGPRRLPWAVLAAGAVLALGLAAEVPGAMRVWLAPAAVVVALVALRPLTPPGTLVARRGLPAVVASRGLLAGAFFGAEVYLPYMLARRYGLAPTIAGVTLTAAAIAWAGASWLQGRLGRRLPSRTAIRIGTTTVAVAIAATAAVAATHAAVGWAVAAWACAGAGMGLVYARQTVLVLEYSPSGTEGANSSSLSITDSVGASLALSATGIAFAAAGGATTQSAYTTAFVLTAVLAAAAALVAPRVAVAAR</sequence>
<evidence type="ECO:0000256" key="4">
    <source>
        <dbReference type="ARBA" id="ARBA00023136"/>
    </source>
</evidence>
<feature type="transmembrane region" description="Helical" evidence="5">
    <location>
        <begin position="137"/>
        <end position="154"/>
    </location>
</feature>
<dbReference type="OrthoDB" id="9778875at2"/>
<keyword evidence="2 5" id="KW-0812">Transmembrane</keyword>
<proteinExistence type="predicted"/>
<dbReference type="EMBL" id="BJWG01000003">
    <property type="protein sequence ID" value="GEL94273.1"/>
    <property type="molecule type" value="Genomic_DNA"/>
</dbReference>
<dbReference type="PROSITE" id="PS50850">
    <property type="entry name" value="MFS"/>
    <property type="match status" value="1"/>
</dbReference>